<keyword evidence="4" id="KW-1185">Reference proteome</keyword>
<keyword evidence="1" id="KW-0862">Zinc</keyword>
<accession>H0R1R3</accession>
<organism evidence="3 4">
    <name type="scientific">Gordonia effusa NBRC 100432</name>
    <dbReference type="NCBI Taxonomy" id="1077974"/>
    <lineage>
        <taxon>Bacteria</taxon>
        <taxon>Bacillati</taxon>
        <taxon>Actinomycetota</taxon>
        <taxon>Actinomycetes</taxon>
        <taxon>Mycobacteriales</taxon>
        <taxon>Gordoniaceae</taxon>
        <taxon>Gordonia</taxon>
    </lineage>
</organism>
<dbReference type="InterPro" id="IPR007527">
    <property type="entry name" value="Znf_SWIM"/>
</dbReference>
<reference evidence="3 4" key="1">
    <citation type="submission" date="2011-12" db="EMBL/GenBank/DDBJ databases">
        <title>Whole genome shotgun sequence of Gordonia effusa NBRC 100432.</title>
        <authorList>
            <person name="Yoshida I."/>
            <person name="Takarada H."/>
            <person name="Hosoyama A."/>
            <person name="Tsuchikane K."/>
            <person name="Katsumata H."/>
            <person name="Yamazaki S."/>
            <person name="Fujita N."/>
        </authorList>
    </citation>
    <scope>NUCLEOTIDE SEQUENCE [LARGE SCALE GENOMIC DNA]</scope>
    <source>
        <strain evidence="3 4">NBRC 100432</strain>
    </source>
</reference>
<evidence type="ECO:0000259" key="2">
    <source>
        <dbReference type="PROSITE" id="PS50966"/>
    </source>
</evidence>
<name>H0R1R3_9ACTN</name>
<protein>
    <recommendedName>
        <fullName evidence="2">SWIM-type domain-containing protein</fullName>
    </recommendedName>
</protein>
<feature type="domain" description="SWIM-type" evidence="2">
    <location>
        <begin position="97"/>
        <end position="132"/>
    </location>
</feature>
<evidence type="ECO:0000313" key="4">
    <source>
        <dbReference type="Proteomes" id="UP000035034"/>
    </source>
</evidence>
<dbReference type="OrthoDB" id="188274at2"/>
<sequence>MNEFGYTAWGMDFLRLAEPLSTNRPEPMLPRARSIARNGCVTVSFDGREARATVHRGSEASVVSVEFGPMTRELTLAIADLAVASRGPSEDNHRALNTAGRSTAPTIIGSDCSCRARSPRCLHLLAVLYEVARQVDDTPALALTLQGYGQGTDNAASESMPVSKWLSINEIDPRTFYEV</sequence>
<dbReference type="GO" id="GO:0008270">
    <property type="term" value="F:zinc ion binding"/>
    <property type="evidence" value="ECO:0007669"/>
    <property type="project" value="UniProtKB-KW"/>
</dbReference>
<gene>
    <name evidence="3" type="ORF">GOEFS_073_00340</name>
</gene>
<comment type="caution">
    <text evidence="3">The sequence shown here is derived from an EMBL/GenBank/DDBJ whole genome shotgun (WGS) entry which is preliminary data.</text>
</comment>
<evidence type="ECO:0000256" key="1">
    <source>
        <dbReference type="PROSITE-ProRule" id="PRU00325"/>
    </source>
</evidence>
<evidence type="ECO:0000313" key="3">
    <source>
        <dbReference type="EMBL" id="GAB19014.1"/>
    </source>
</evidence>
<dbReference type="EMBL" id="BAEH01000073">
    <property type="protein sequence ID" value="GAB19014.1"/>
    <property type="molecule type" value="Genomic_DNA"/>
</dbReference>
<dbReference type="Proteomes" id="UP000035034">
    <property type="component" value="Unassembled WGS sequence"/>
</dbReference>
<dbReference type="Pfam" id="PF04434">
    <property type="entry name" value="SWIM"/>
    <property type="match status" value="1"/>
</dbReference>
<dbReference type="AlphaFoldDB" id="H0R1R3"/>
<keyword evidence="1" id="KW-0863">Zinc-finger</keyword>
<dbReference type="RefSeq" id="WP_007318349.1">
    <property type="nucleotide sequence ID" value="NZ_BAEH01000073.1"/>
</dbReference>
<proteinExistence type="predicted"/>
<dbReference type="eggNOG" id="COG4279">
    <property type="taxonomic scope" value="Bacteria"/>
</dbReference>
<dbReference type="PROSITE" id="PS50966">
    <property type="entry name" value="ZF_SWIM"/>
    <property type="match status" value="1"/>
</dbReference>
<keyword evidence="1" id="KW-0479">Metal-binding</keyword>